<dbReference type="Gene3D" id="3.40.710.10">
    <property type="entry name" value="DD-peptidase/beta-lactamase superfamily"/>
    <property type="match status" value="1"/>
</dbReference>
<feature type="active site" evidence="7">
    <location>
        <position position="118"/>
    </location>
</feature>
<dbReference type="Proteomes" id="UP001145069">
    <property type="component" value="Unassembled WGS sequence"/>
</dbReference>
<keyword evidence="14" id="KW-0645">Protease</keyword>
<dbReference type="Pfam" id="PF00768">
    <property type="entry name" value="Peptidase_S11"/>
    <property type="match status" value="1"/>
</dbReference>
<keyword evidence="5" id="KW-0573">Peptidoglycan synthesis</keyword>
<feature type="transmembrane region" description="Helical" evidence="11">
    <location>
        <begin position="368"/>
        <end position="389"/>
    </location>
</feature>
<dbReference type="GO" id="GO:0009002">
    <property type="term" value="F:serine-type D-Ala-D-Ala carboxypeptidase activity"/>
    <property type="evidence" value="ECO:0007669"/>
    <property type="project" value="InterPro"/>
</dbReference>
<evidence type="ECO:0000313" key="15">
    <source>
        <dbReference type="Proteomes" id="UP001145069"/>
    </source>
</evidence>
<name>A0A9X4AE80_9BACI</name>
<dbReference type="InterPro" id="IPR018044">
    <property type="entry name" value="Peptidase_S11"/>
</dbReference>
<dbReference type="PRINTS" id="PR00725">
    <property type="entry name" value="DADACBPTASE1"/>
</dbReference>
<feature type="active site" description="Proton acceptor" evidence="7">
    <location>
        <position position="66"/>
    </location>
</feature>
<evidence type="ECO:0000256" key="12">
    <source>
        <dbReference type="SAM" id="SignalP"/>
    </source>
</evidence>
<keyword evidence="11" id="KW-0812">Transmembrane</keyword>
<evidence type="ECO:0000256" key="4">
    <source>
        <dbReference type="ARBA" id="ARBA00022960"/>
    </source>
</evidence>
<dbReference type="PANTHER" id="PTHR21581:SF33">
    <property type="entry name" value="D-ALANYL-D-ALANINE CARBOXYPEPTIDASE DACB"/>
    <property type="match status" value="1"/>
</dbReference>
<evidence type="ECO:0000256" key="9">
    <source>
        <dbReference type="RuleBase" id="RU004016"/>
    </source>
</evidence>
<dbReference type="GO" id="GO:0009252">
    <property type="term" value="P:peptidoglycan biosynthetic process"/>
    <property type="evidence" value="ECO:0007669"/>
    <property type="project" value="UniProtKB-KW"/>
</dbReference>
<dbReference type="RefSeq" id="WP_272445186.1">
    <property type="nucleotide sequence ID" value="NZ_JAMQKC010000002.1"/>
</dbReference>
<dbReference type="InterPro" id="IPR001967">
    <property type="entry name" value="Peptidase_S11_N"/>
</dbReference>
<feature type="domain" description="Peptidase S11 D-alanyl-D-alanine carboxypeptidase A N-terminal" evidence="13">
    <location>
        <begin position="30"/>
        <end position="255"/>
    </location>
</feature>
<accession>A0A9X4AE80</accession>
<keyword evidence="2 12" id="KW-0732">Signal</keyword>
<evidence type="ECO:0000256" key="5">
    <source>
        <dbReference type="ARBA" id="ARBA00022984"/>
    </source>
</evidence>
<keyword evidence="15" id="KW-1185">Reference proteome</keyword>
<feature type="binding site" evidence="8">
    <location>
        <position position="226"/>
    </location>
    <ligand>
        <name>substrate</name>
    </ligand>
</feature>
<dbReference type="AlphaFoldDB" id="A0A9X4AE80"/>
<dbReference type="SUPFAM" id="SSF56601">
    <property type="entry name" value="beta-lactamase/transpeptidase-like"/>
    <property type="match status" value="1"/>
</dbReference>
<reference evidence="14" key="1">
    <citation type="submission" date="2022-06" db="EMBL/GenBank/DDBJ databases">
        <title>Aquibacillus sp. a new bacterium isolated from soil saline samples.</title>
        <authorList>
            <person name="Galisteo C."/>
            <person name="De La Haba R."/>
            <person name="Sanchez-Porro C."/>
            <person name="Ventosa A."/>
        </authorList>
    </citation>
    <scope>NUCLEOTIDE SEQUENCE</scope>
    <source>
        <strain evidence="14">3ASR75-54</strain>
    </source>
</reference>
<protein>
    <submittedName>
        <fullName evidence="14">D-alanyl-D-alanine carboxypeptidase</fullName>
    </submittedName>
</protein>
<feature type="signal peptide" evidence="12">
    <location>
        <begin position="1"/>
        <end position="25"/>
    </location>
</feature>
<evidence type="ECO:0000259" key="13">
    <source>
        <dbReference type="Pfam" id="PF00768"/>
    </source>
</evidence>
<evidence type="ECO:0000256" key="3">
    <source>
        <dbReference type="ARBA" id="ARBA00022801"/>
    </source>
</evidence>
<comment type="caution">
    <text evidence="14">The sequence shown here is derived from an EMBL/GenBank/DDBJ whole genome shotgun (WGS) entry which is preliminary data.</text>
</comment>
<feature type="region of interest" description="Disordered" evidence="10">
    <location>
        <begin position="345"/>
        <end position="364"/>
    </location>
</feature>
<feature type="active site" description="Acyl-ester intermediate" evidence="7">
    <location>
        <position position="63"/>
    </location>
</feature>
<keyword evidence="14" id="KW-0121">Carboxypeptidase</keyword>
<sequence length="395" mass="44368">MRVQIIFLTICFMFIAILIPPSALAEEETTPSNLLTESVILLDAKSEQVLYEKNSEKSMYPASLTKIATAIYAIETGNLNDIVTVSKKARQVEGTRVYLEEGEQVTLLKLVKGLLINSGNDAGIAIAEHIDGNLDKFEVSINDYLKNKVGLENTYFTNPHGLYDPKHQTTAYDLAKLTQYAMKNDLFREIIGTKEMKWIGKGWKTTLYHHHKLMREMPYEGITGGKTGFVDQSGYTLMTTAERDNLSLIVISMNGIQPMDTYNDTIQLLDYGFLTFGTKLIARGSEYKNDTGDTYTLADNQYVTTYKDKDMITKLSEDGTLIVNEGDALLKAEIPLQQEVKESTVVNVSEEEKPENEQTVEGKSSSNYSVNSFLLFIFLIIIICSSFIIKRKKNA</sequence>
<dbReference type="GO" id="GO:0071555">
    <property type="term" value="P:cell wall organization"/>
    <property type="evidence" value="ECO:0007669"/>
    <property type="project" value="UniProtKB-KW"/>
</dbReference>
<gene>
    <name evidence="14" type="ORF">NC799_04650</name>
</gene>
<evidence type="ECO:0000256" key="10">
    <source>
        <dbReference type="SAM" id="MobiDB-lite"/>
    </source>
</evidence>
<feature type="chain" id="PRO_5040792026" evidence="12">
    <location>
        <begin position="26"/>
        <end position="395"/>
    </location>
</feature>
<proteinExistence type="inferred from homology"/>
<evidence type="ECO:0000256" key="11">
    <source>
        <dbReference type="SAM" id="Phobius"/>
    </source>
</evidence>
<evidence type="ECO:0000256" key="7">
    <source>
        <dbReference type="PIRSR" id="PIRSR618044-1"/>
    </source>
</evidence>
<evidence type="ECO:0000256" key="2">
    <source>
        <dbReference type="ARBA" id="ARBA00022729"/>
    </source>
</evidence>
<keyword evidence="11" id="KW-0472">Membrane</keyword>
<dbReference type="InterPro" id="IPR012338">
    <property type="entry name" value="Beta-lactam/transpept-like"/>
</dbReference>
<evidence type="ECO:0000256" key="6">
    <source>
        <dbReference type="ARBA" id="ARBA00023316"/>
    </source>
</evidence>
<evidence type="ECO:0000256" key="8">
    <source>
        <dbReference type="PIRSR" id="PIRSR618044-2"/>
    </source>
</evidence>
<keyword evidence="3" id="KW-0378">Hydrolase</keyword>
<evidence type="ECO:0000256" key="1">
    <source>
        <dbReference type="ARBA" id="ARBA00007164"/>
    </source>
</evidence>
<comment type="similarity">
    <text evidence="1 9">Belongs to the peptidase S11 family.</text>
</comment>
<keyword evidence="6" id="KW-0961">Cell wall biogenesis/degradation</keyword>
<dbReference type="PANTHER" id="PTHR21581">
    <property type="entry name" value="D-ALANYL-D-ALANINE CARBOXYPEPTIDASE"/>
    <property type="match status" value="1"/>
</dbReference>
<dbReference type="GO" id="GO:0008360">
    <property type="term" value="P:regulation of cell shape"/>
    <property type="evidence" value="ECO:0007669"/>
    <property type="project" value="UniProtKB-KW"/>
</dbReference>
<keyword evidence="4" id="KW-0133">Cell shape</keyword>
<dbReference type="EMBL" id="JAMQKC010000002">
    <property type="protein sequence ID" value="MDC3416199.1"/>
    <property type="molecule type" value="Genomic_DNA"/>
</dbReference>
<keyword evidence="11" id="KW-1133">Transmembrane helix</keyword>
<organism evidence="14 15">
    <name type="scientific">Aquibacillus salsiterrae</name>
    <dbReference type="NCBI Taxonomy" id="2950439"/>
    <lineage>
        <taxon>Bacteria</taxon>
        <taxon>Bacillati</taxon>
        <taxon>Bacillota</taxon>
        <taxon>Bacilli</taxon>
        <taxon>Bacillales</taxon>
        <taxon>Bacillaceae</taxon>
        <taxon>Aquibacillus</taxon>
    </lineage>
</organism>
<dbReference type="GO" id="GO:0006508">
    <property type="term" value="P:proteolysis"/>
    <property type="evidence" value="ECO:0007669"/>
    <property type="project" value="InterPro"/>
</dbReference>
<evidence type="ECO:0000313" key="14">
    <source>
        <dbReference type="EMBL" id="MDC3416199.1"/>
    </source>
</evidence>